<evidence type="ECO:0000313" key="6">
    <source>
        <dbReference type="Proteomes" id="UP001431784"/>
    </source>
</evidence>
<organism evidence="5 6">
    <name type="scientific">Roseinatronobacter alkalisoli</name>
    <dbReference type="NCBI Taxonomy" id="3028235"/>
    <lineage>
        <taxon>Bacteria</taxon>
        <taxon>Pseudomonadati</taxon>
        <taxon>Pseudomonadota</taxon>
        <taxon>Alphaproteobacteria</taxon>
        <taxon>Rhodobacterales</taxon>
        <taxon>Paracoccaceae</taxon>
        <taxon>Roseinatronobacter</taxon>
    </lineage>
</organism>
<dbReference type="RefSeq" id="WP_274353370.1">
    <property type="nucleotide sequence ID" value="NZ_JAQZSM010000018.1"/>
</dbReference>
<feature type="compositionally biased region" description="Basic and acidic residues" evidence="3">
    <location>
        <begin position="116"/>
        <end position="132"/>
    </location>
</feature>
<dbReference type="InterPro" id="IPR000917">
    <property type="entry name" value="Sulfatase_N"/>
</dbReference>
<name>A0ABT5TFK7_9RHOB</name>
<dbReference type="SUPFAM" id="SSF53649">
    <property type="entry name" value="Alkaline phosphatase-like"/>
    <property type="match status" value="1"/>
</dbReference>
<feature type="region of interest" description="Disordered" evidence="3">
    <location>
        <begin position="110"/>
        <end position="132"/>
    </location>
</feature>
<accession>A0ABT5TFK7</accession>
<dbReference type="Pfam" id="PF00884">
    <property type="entry name" value="Sulfatase"/>
    <property type="match status" value="1"/>
</dbReference>
<reference evidence="5" key="1">
    <citation type="submission" date="2023-02" db="EMBL/GenBank/DDBJ databases">
        <title>Description of Roseinatronobacter alkalisoli sp. nov., an alkaliphilic bacerium isolated from soda soil.</title>
        <authorList>
            <person name="Wei W."/>
        </authorList>
    </citation>
    <scope>NUCLEOTIDE SEQUENCE</scope>
    <source>
        <strain evidence="5">HJB301</strain>
    </source>
</reference>
<dbReference type="EMBL" id="JAQZSM010000018">
    <property type="protein sequence ID" value="MDD7972693.1"/>
    <property type="molecule type" value="Genomic_DNA"/>
</dbReference>
<evidence type="ECO:0000256" key="1">
    <source>
        <dbReference type="ARBA" id="ARBA00022723"/>
    </source>
</evidence>
<dbReference type="Gene3D" id="3.40.720.10">
    <property type="entry name" value="Alkaline Phosphatase, subunit A"/>
    <property type="match status" value="1"/>
</dbReference>
<evidence type="ECO:0000256" key="2">
    <source>
        <dbReference type="ARBA" id="ARBA00022801"/>
    </source>
</evidence>
<dbReference type="Proteomes" id="UP001431784">
    <property type="component" value="Unassembled WGS sequence"/>
</dbReference>
<protein>
    <submittedName>
        <fullName evidence="5">Sulfatase-like hydrolase/transferase</fullName>
    </submittedName>
</protein>
<evidence type="ECO:0000313" key="5">
    <source>
        <dbReference type="EMBL" id="MDD7972693.1"/>
    </source>
</evidence>
<keyword evidence="2" id="KW-0378">Hydrolase</keyword>
<comment type="caution">
    <text evidence="5">The sequence shown here is derived from an EMBL/GenBank/DDBJ whole genome shotgun (WGS) entry which is preliminary data.</text>
</comment>
<feature type="domain" description="Sulfatase N-terminal" evidence="4">
    <location>
        <begin position="6"/>
        <end position="415"/>
    </location>
</feature>
<dbReference type="InterPro" id="IPR017850">
    <property type="entry name" value="Alkaline_phosphatase_core_sf"/>
</dbReference>
<gene>
    <name evidence="5" type="ORF">PUT78_16465</name>
</gene>
<keyword evidence="1" id="KW-0479">Metal-binding</keyword>
<dbReference type="PANTHER" id="PTHR45953:SF1">
    <property type="entry name" value="IDURONATE 2-SULFATASE"/>
    <property type="match status" value="1"/>
</dbReference>
<keyword evidence="6" id="KW-1185">Reference proteome</keyword>
<sequence>MPEKRPNFILFITDQHRADYLGCYGHPVVQTPHIDAMAQQGLAFDSFYVASPVCMPNRASLMTARLPSSHGVRMNGSPLSRRNVTFVELLRDAGYDTALIGKSHLQTLSGQPPLLKKPEGRSGYHHANGDLREAVRHDLTEPAYKLEEPRYWADGNPNFPTPFYGFDHVELVIGHGDGVGGHYRDWLYSKEPDADALIGPENQLPHDYICPQAVRTAIPEELYSTTYIAERAEAWLAARKDSERPFFLMVSWPDPHHPFNPPGRYWDMYNPANMPVPEAFLRNDWTPPEHVAGILRTREEGRAMLGGLNSVAVTLREAQEAQALTCGMITMIDDAVGRVKQALHDTGRADTTVTMFTTDHGDHLGDHKLLLKGAEQYEQITRVPFIWADPEGPAGERTDKIGQTYDIGTTILERARIEPAYGMQGVDLMSHARETALIQYAHQKIMDGMPIRPNVHSLRRDCYRLSVYQHMSWGELYDLDDDPGEFCNLWNDPGYSAIKLSLLEDLARAELAAADLSPAPVARA</sequence>
<evidence type="ECO:0000256" key="3">
    <source>
        <dbReference type="SAM" id="MobiDB-lite"/>
    </source>
</evidence>
<evidence type="ECO:0000259" key="4">
    <source>
        <dbReference type="Pfam" id="PF00884"/>
    </source>
</evidence>
<dbReference type="PANTHER" id="PTHR45953">
    <property type="entry name" value="IDURONATE 2-SULFATASE"/>
    <property type="match status" value="1"/>
</dbReference>
<proteinExistence type="predicted"/>